<dbReference type="SMART" id="SM00450">
    <property type="entry name" value="RHOD"/>
    <property type="match status" value="1"/>
</dbReference>
<dbReference type="Pfam" id="PF00581">
    <property type="entry name" value="Rhodanese"/>
    <property type="match status" value="1"/>
</dbReference>
<protein>
    <submittedName>
        <fullName evidence="2">Rhodanese-like domain-containing protein</fullName>
    </submittedName>
</protein>
<feature type="domain" description="Rhodanese" evidence="1">
    <location>
        <begin position="16"/>
        <end position="104"/>
    </location>
</feature>
<dbReference type="Gene3D" id="3.40.250.10">
    <property type="entry name" value="Rhodanese-like domain"/>
    <property type="match status" value="1"/>
</dbReference>
<dbReference type="InterPro" id="IPR036873">
    <property type="entry name" value="Rhodanese-like_dom_sf"/>
</dbReference>
<dbReference type="KEGG" id="cjap:GWK36_12980"/>
<name>A0A6G7VFL5_9GAMM</name>
<dbReference type="AlphaFoldDB" id="A0A6G7VFL5"/>
<dbReference type="InterPro" id="IPR001763">
    <property type="entry name" value="Rhodanese-like_dom"/>
</dbReference>
<keyword evidence="3" id="KW-1185">Reference proteome</keyword>
<reference evidence="3" key="1">
    <citation type="submission" date="2020-01" db="EMBL/GenBank/DDBJ databases">
        <title>Caldichromatium gen. nov., sp. nov., a thermophilic purple sulfur bacterium member of the family Chromatiaceae isolated from Nakabusa hot spring, Japan.</title>
        <authorList>
            <person name="Saini M.K."/>
            <person name="Hanada S."/>
            <person name="Tank M."/>
        </authorList>
    </citation>
    <scope>NUCLEOTIDE SEQUENCE [LARGE SCALE GENOMIC DNA]</scope>
    <source>
        <strain evidence="3">No.7</strain>
    </source>
</reference>
<gene>
    <name evidence="2" type="ORF">GWK36_12980</name>
</gene>
<evidence type="ECO:0000259" key="1">
    <source>
        <dbReference type="PROSITE" id="PS50206"/>
    </source>
</evidence>
<evidence type="ECO:0000313" key="3">
    <source>
        <dbReference type="Proteomes" id="UP000502699"/>
    </source>
</evidence>
<accession>A0A6G7VFL5</accession>
<dbReference type="PROSITE" id="PS50206">
    <property type="entry name" value="RHODANESE_3"/>
    <property type="match status" value="1"/>
</dbReference>
<dbReference type="EMBL" id="CP048029">
    <property type="protein sequence ID" value="QIK38742.1"/>
    <property type="molecule type" value="Genomic_DNA"/>
</dbReference>
<organism evidence="2 3">
    <name type="scientific">Caldichromatium japonicum</name>
    <dbReference type="NCBI Taxonomy" id="2699430"/>
    <lineage>
        <taxon>Bacteria</taxon>
        <taxon>Pseudomonadati</taxon>
        <taxon>Pseudomonadota</taxon>
        <taxon>Gammaproteobacteria</taxon>
        <taxon>Chromatiales</taxon>
        <taxon>Chromatiaceae</taxon>
        <taxon>Caldichromatium</taxon>
    </lineage>
</organism>
<dbReference type="Proteomes" id="UP000502699">
    <property type="component" value="Chromosome"/>
</dbReference>
<dbReference type="CDD" id="cd00158">
    <property type="entry name" value="RHOD"/>
    <property type="match status" value="1"/>
</dbReference>
<dbReference type="PANTHER" id="PTHR43031">
    <property type="entry name" value="FAD-DEPENDENT OXIDOREDUCTASE"/>
    <property type="match status" value="1"/>
</dbReference>
<evidence type="ECO:0000313" key="2">
    <source>
        <dbReference type="EMBL" id="QIK38742.1"/>
    </source>
</evidence>
<dbReference type="RefSeq" id="WP_166271706.1">
    <property type="nucleotide sequence ID" value="NZ_CP048029.1"/>
</dbReference>
<dbReference type="InterPro" id="IPR050229">
    <property type="entry name" value="GlpE_sulfurtransferase"/>
</dbReference>
<sequence>MVNEIDSESLSQRLKDPCPPLLIDIRTPTEMAQGIIPNARLLPMHLVPLRLNEIPNDREAVIYCRSGARSYHVCAYLMQQGYDRVINLRGGIIAWARHGLPIVSPGDLSDVS</sequence>
<dbReference type="PANTHER" id="PTHR43031:SF1">
    <property type="entry name" value="PYRIDINE NUCLEOTIDE-DISULPHIDE OXIDOREDUCTASE"/>
    <property type="match status" value="1"/>
</dbReference>
<proteinExistence type="predicted"/>
<dbReference type="SUPFAM" id="SSF52821">
    <property type="entry name" value="Rhodanese/Cell cycle control phosphatase"/>
    <property type="match status" value="1"/>
</dbReference>